<accession>A0ABQ6N863</accession>
<reference evidence="8 9" key="1">
    <citation type="journal article" date="2023" name="Commun. Biol.">
        <title>Genome analysis of Parmales, the sister group of diatoms, reveals the evolutionary specialization of diatoms from phago-mixotrophs to photoautotrophs.</title>
        <authorList>
            <person name="Ban H."/>
            <person name="Sato S."/>
            <person name="Yoshikawa S."/>
            <person name="Yamada K."/>
            <person name="Nakamura Y."/>
            <person name="Ichinomiya M."/>
            <person name="Sato N."/>
            <person name="Blanc-Mathieu R."/>
            <person name="Endo H."/>
            <person name="Kuwata A."/>
            <person name="Ogata H."/>
        </authorList>
    </citation>
    <scope>NUCLEOTIDE SEQUENCE [LARGE SCALE GENOMIC DNA]</scope>
</reference>
<feature type="chain" id="PRO_5045317407" description="peptide-methionine (S)-S-oxide reductase" evidence="6">
    <location>
        <begin position="24"/>
        <end position="294"/>
    </location>
</feature>
<proteinExistence type="inferred from homology"/>
<dbReference type="PANTHER" id="PTHR43774:SF1">
    <property type="entry name" value="PEPTIDE METHIONINE SULFOXIDE REDUCTASE MSRA 2"/>
    <property type="match status" value="1"/>
</dbReference>
<feature type="transmembrane region" description="Helical" evidence="5">
    <location>
        <begin position="271"/>
        <end position="293"/>
    </location>
</feature>
<dbReference type="InterPro" id="IPR002569">
    <property type="entry name" value="Met_Sox_Rdtase_MsrA_dom"/>
</dbReference>
<comment type="caution">
    <text evidence="8">The sequence shown here is derived from an EMBL/GenBank/DDBJ whole genome shotgun (WGS) entry which is preliminary data.</text>
</comment>
<dbReference type="Gene3D" id="3.30.1060.10">
    <property type="entry name" value="Peptide methionine sulphoxide reductase MsrA"/>
    <property type="match status" value="1"/>
</dbReference>
<evidence type="ECO:0000256" key="5">
    <source>
        <dbReference type="SAM" id="Phobius"/>
    </source>
</evidence>
<keyword evidence="9" id="KW-1185">Reference proteome</keyword>
<name>A0ABQ6N863_9STRA</name>
<keyword evidence="3" id="KW-0560">Oxidoreductase</keyword>
<dbReference type="InterPro" id="IPR036509">
    <property type="entry name" value="Met_Sox_Rdtase_MsrA_sf"/>
</dbReference>
<gene>
    <name evidence="8" type="ORF">TeGR_g6214</name>
</gene>
<keyword evidence="6" id="KW-0732">Signal</keyword>
<keyword evidence="5" id="KW-0812">Transmembrane</keyword>
<protein>
    <recommendedName>
        <fullName evidence="2">peptide-methionine (S)-S-oxide reductase</fullName>
        <ecNumber evidence="2">1.8.4.11</ecNumber>
    </recommendedName>
    <alternativeName>
        <fullName evidence="4">Peptide-methionine (S)-S-oxide reductase</fullName>
    </alternativeName>
</protein>
<dbReference type="Pfam" id="PF01625">
    <property type="entry name" value="PMSR"/>
    <property type="match status" value="1"/>
</dbReference>
<dbReference type="SUPFAM" id="SSF55068">
    <property type="entry name" value="Peptide methionine sulfoxide reductase"/>
    <property type="match status" value="1"/>
</dbReference>
<evidence type="ECO:0000256" key="3">
    <source>
        <dbReference type="ARBA" id="ARBA00023002"/>
    </source>
</evidence>
<evidence type="ECO:0000259" key="7">
    <source>
        <dbReference type="Pfam" id="PF01625"/>
    </source>
</evidence>
<sequence length="294" mass="31136">MISALAARSALLLLLLFLPRSTSFLPPPAALHPAALHPLPPLATSSSLAASAYFGCGCFWSPQSAFAEIPGVAAAQAGYANGEGVPTYQRVCQQSTSTNGWVEAVRVDYDPARVSFRELLGKHDEVRAPAGKRQYKNVVFATSPGQEEEARAAGLEVEPLKDFWKAEGYHQDYWKKWRVRGAVLVLLLVGAGVGEGEVSRVCQGLYAGGVLGALAERVLDRKVVRVEEASCSMSAEVVEVGTPAYYKGFLQSSLDGDANSRGDGVEQALKLGLASASLLAVLVLGFLASNNLLG</sequence>
<comment type="similarity">
    <text evidence="1">Belongs to the MsrA Met sulfoxide reductase family.</text>
</comment>
<dbReference type="Proteomes" id="UP001165060">
    <property type="component" value="Unassembled WGS sequence"/>
</dbReference>
<dbReference type="PANTHER" id="PTHR43774">
    <property type="entry name" value="PEPTIDE METHIONINE SULFOXIDE REDUCTASE"/>
    <property type="match status" value="1"/>
</dbReference>
<dbReference type="EC" id="1.8.4.11" evidence="2"/>
<feature type="domain" description="Peptide methionine sulphoxide reductase MsrA" evidence="7">
    <location>
        <begin position="52"/>
        <end position="176"/>
    </location>
</feature>
<keyword evidence="5" id="KW-0472">Membrane</keyword>
<evidence type="ECO:0000256" key="1">
    <source>
        <dbReference type="ARBA" id="ARBA00005591"/>
    </source>
</evidence>
<organism evidence="8 9">
    <name type="scientific">Tetraparma gracilis</name>
    <dbReference type="NCBI Taxonomy" id="2962635"/>
    <lineage>
        <taxon>Eukaryota</taxon>
        <taxon>Sar</taxon>
        <taxon>Stramenopiles</taxon>
        <taxon>Ochrophyta</taxon>
        <taxon>Bolidophyceae</taxon>
        <taxon>Parmales</taxon>
        <taxon>Triparmaceae</taxon>
        <taxon>Tetraparma</taxon>
    </lineage>
</organism>
<evidence type="ECO:0000256" key="4">
    <source>
        <dbReference type="ARBA" id="ARBA00030643"/>
    </source>
</evidence>
<feature type="signal peptide" evidence="6">
    <location>
        <begin position="1"/>
        <end position="23"/>
    </location>
</feature>
<keyword evidence="5" id="KW-1133">Transmembrane helix</keyword>
<evidence type="ECO:0000256" key="6">
    <source>
        <dbReference type="SAM" id="SignalP"/>
    </source>
</evidence>
<evidence type="ECO:0000313" key="8">
    <source>
        <dbReference type="EMBL" id="GMI42870.1"/>
    </source>
</evidence>
<evidence type="ECO:0000256" key="2">
    <source>
        <dbReference type="ARBA" id="ARBA00012502"/>
    </source>
</evidence>
<evidence type="ECO:0000313" key="9">
    <source>
        <dbReference type="Proteomes" id="UP001165060"/>
    </source>
</evidence>
<dbReference type="EMBL" id="BRYB01001097">
    <property type="protein sequence ID" value="GMI42870.1"/>
    <property type="molecule type" value="Genomic_DNA"/>
</dbReference>